<dbReference type="EMBL" id="KQ947414">
    <property type="protein sequence ID" value="KUJ17575.1"/>
    <property type="molecule type" value="Genomic_DNA"/>
</dbReference>
<evidence type="ECO:0000313" key="2">
    <source>
        <dbReference type="Proteomes" id="UP000070700"/>
    </source>
</evidence>
<evidence type="ECO:0000313" key="1">
    <source>
        <dbReference type="EMBL" id="KUJ17575.1"/>
    </source>
</evidence>
<proteinExistence type="predicted"/>
<keyword evidence="2" id="KW-1185">Reference proteome</keyword>
<dbReference type="GeneID" id="28824637"/>
<dbReference type="AlphaFoldDB" id="A0A194XBN2"/>
<dbReference type="RefSeq" id="XP_018071930.1">
    <property type="nucleotide sequence ID" value="XM_018214911.1"/>
</dbReference>
<gene>
    <name evidence="1" type="ORF">LY89DRAFT_684592</name>
</gene>
<dbReference type="KEGG" id="psco:LY89DRAFT_684592"/>
<reference evidence="1 2" key="1">
    <citation type="submission" date="2015-10" db="EMBL/GenBank/DDBJ databases">
        <title>Full genome of DAOMC 229536 Phialocephala scopiformis, a fungal endophyte of spruce producing the potent anti-insectan compound rugulosin.</title>
        <authorList>
            <consortium name="DOE Joint Genome Institute"/>
            <person name="Walker A.K."/>
            <person name="Frasz S.L."/>
            <person name="Seifert K.A."/>
            <person name="Miller J.D."/>
            <person name="Mondo S.J."/>
            <person name="Labutti K."/>
            <person name="Lipzen A."/>
            <person name="Dockter R."/>
            <person name="Kennedy M."/>
            <person name="Grigoriev I.V."/>
            <person name="Spatafora J.W."/>
        </authorList>
    </citation>
    <scope>NUCLEOTIDE SEQUENCE [LARGE SCALE GENOMIC DNA]</scope>
    <source>
        <strain evidence="1 2">CBS 120377</strain>
    </source>
</reference>
<protein>
    <submittedName>
        <fullName evidence="1">Uncharacterized protein</fullName>
    </submittedName>
</protein>
<name>A0A194XBN2_MOLSC</name>
<accession>A0A194XBN2</accession>
<organism evidence="1 2">
    <name type="scientific">Mollisia scopiformis</name>
    <name type="common">Conifer needle endophyte fungus</name>
    <name type="synonym">Phialocephala scopiformis</name>
    <dbReference type="NCBI Taxonomy" id="149040"/>
    <lineage>
        <taxon>Eukaryota</taxon>
        <taxon>Fungi</taxon>
        <taxon>Dikarya</taxon>
        <taxon>Ascomycota</taxon>
        <taxon>Pezizomycotina</taxon>
        <taxon>Leotiomycetes</taxon>
        <taxon>Helotiales</taxon>
        <taxon>Mollisiaceae</taxon>
        <taxon>Mollisia</taxon>
    </lineage>
</organism>
<dbReference type="OrthoDB" id="4232400at2759"/>
<dbReference type="Proteomes" id="UP000070700">
    <property type="component" value="Unassembled WGS sequence"/>
</dbReference>
<dbReference type="InParanoid" id="A0A194XBN2"/>
<sequence length="170" mass="18630">MQYAEHTSIRNGLGILHSVAGIGDITLSLKRPVASSGELITTSVTLSHVLHIPTASCNVLNPILAGLKAKARNKRTGMRQWIDSSENVPFITRTFLELERIIVVPSNQRGASLLDPMLSITPPRYLEPRLKMIMSDYQCSTLKLLSEKEGQLSIPGHLVAELADNCFPEG</sequence>